<dbReference type="SUPFAM" id="SSF46785">
    <property type="entry name" value="Winged helix' DNA-binding domain"/>
    <property type="match status" value="1"/>
</dbReference>
<evidence type="ECO:0000256" key="1">
    <source>
        <dbReference type="ARBA" id="ARBA00023015"/>
    </source>
</evidence>
<keyword evidence="6" id="KW-1185">Reference proteome</keyword>
<dbReference type="GO" id="GO:0003677">
    <property type="term" value="F:DNA binding"/>
    <property type="evidence" value="ECO:0007669"/>
    <property type="project" value="UniProtKB-KW"/>
</dbReference>
<dbReference type="NCBIfam" id="NF033788">
    <property type="entry name" value="HTH_metalloreg"/>
    <property type="match status" value="1"/>
</dbReference>
<dbReference type="InterPro" id="IPR001845">
    <property type="entry name" value="HTH_ArsR_DNA-bd_dom"/>
</dbReference>
<dbReference type="PROSITE" id="PS50987">
    <property type="entry name" value="HTH_ARSR_2"/>
    <property type="match status" value="1"/>
</dbReference>
<protein>
    <submittedName>
        <fullName evidence="5">Putative HTH-type transcriptional regulator</fullName>
    </submittedName>
</protein>
<dbReference type="OrthoDB" id="274095at2"/>
<organism evidence="5 6">
    <name type="scientific">Poriferisphaera corsica</name>
    <dbReference type="NCBI Taxonomy" id="2528020"/>
    <lineage>
        <taxon>Bacteria</taxon>
        <taxon>Pseudomonadati</taxon>
        <taxon>Planctomycetota</taxon>
        <taxon>Phycisphaerae</taxon>
        <taxon>Phycisphaerales</taxon>
        <taxon>Phycisphaeraceae</taxon>
        <taxon>Poriferisphaera</taxon>
    </lineage>
</organism>
<name>A0A517YQN0_9BACT</name>
<accession>A0A517YQN0</accession>
<dbReference type="KEGG" id="pcor:KS4_05570"/>
<dbReference type="AlphaFoldDB" id="A0A517YQN0"/>
<dbReference type="RefSeq" id="WP_145074244.1">
    <property type="nucleotide sequence ID" value="NZ_CP036425.1"/>
</dbReference>
<evidence type="ECO:0000256" key="3">
    <source>
        <dbReference type="ARBA" id="ARBA00023163"/>
    </source>
</evidence>
<dbReference type="EMBL" id="CP036425">
    <property type="protein sequence ID" value="QDU32525.1"/>
    <property type="molecule type" value="Genomic_DNA"/>
</dbReference>
<gene>
    <name evidence="5" type="ORF">KS4_05570</name>
</gene>
<dbReference type="SMART" id="SM00418">
    <property type="entry name" value="HTH_ARSR"/>
    <property type="match status" value="1"/>
</dbReference>
<evidence type="ECO:0000313" key="6">
    <source>
        <dbReference type="Proteomes" id="UP000317369"/>
    </source>
</evidence>
<evidence type="ECO:0000256" key="2">
    <source>
        <dbReference type="ARBA" id="ARBA00023125"/>
    </source>
</evidence>
<dbReference type="Pfam" id="PF01022">
    <property type="entry name" value="HTH_5"/>
    <property type="match status" value="1"/>
</dbReference>
<dbReference type="PRINTS" id="PR00778">
    <property type="entry name" value="HTHARSR"/>
</dbReference>
<dbReference type="PANTHER" id="PTHR43132:SF2">
    <property type="entry name" value="ARSENICAL RESISTANCE OPERON REPRESSOR ARSR-RELATED"/>
    <property type="match status" value="1"/>
</dbReference>
<dbReference type="InterPro" id="IPR011991">
    <property type="entry name" value="ArsR-like_HTH"/>
</dbReference>
<dbReference type="InterPro" id="IPR051011">
    <property type="entry name" value="Metal_resp_trans_reg"/>
</dbReference>
<evidence type="ECO:0000313" key="5">
    <source>
        <dbReference type="EMBL" id="QDU32525.1"/>
    </source>
</evidence>
<dbReference type="Proteomes" id="UP000317369">
    <property type="component" value="Chromosome"/>
</dbReference>
<dbReference type="InterPro" id="IPR036390">
    <property type="entry name" value="WH_DNA-bd_sf"/>
</dbReference>
<sequence length="155" mass="17746">MTYDRIEQLGGGLRGWFEGLAAVCIRQACLNDEQWMYGSLNKKYVKMRKMNKKDQKRYEKQAEMLASIAHPIRVGIVDFLTEDEACVADIAEYVGSERSNVSRHLSVLLKSGALVCRKDGLQVFYSLSTPCTAKFLECANRVLQYKFKEEAKLYE</sequence>
<keyword evidence="3" id="KW-0804">Transcription</keyword>
<proteinExistence type="predicted"/>
<evidence type="ECO:0000259" key="4">
    <source>
        <dbReference type="PROSITE" id="PS50987"/>
    </source>
</evidence>
<dbReference type="GO" id="GO:0003700">
    <property type="term" value="F:DNA-binding transcription factor activity"/>
    <property type="evidence" value="ECO:0007669"/>
    <property type="project" value="InterPro"/>
</dbReference>
<reference evidence="5 6" key="1">
    <citation type="submission" date="2019-02" db="EMBL/GenBank/DDBJ databases">
        <title>Deep-cultivation of Planctomycetes and their phenomic and genomic characterization uncovers novel biology.</title>
        <authorList>
            <person name="Wiegand S."/>
            <person name="Jogler M."/>
            <person name="Boedeker C."/>
            <person name="Pinto D."/>
            <person name="Vollmers J."/>
            <person name="Rivas-Marin E."/>
            <person name="Kohn T."/>
            <person name="Peeters S.H."/>
            <person name="Heuer A."/>
            <person name="Rast P."/>
            <person name="Oberbeckmann S."/>
            <person name="Bunk B."/>
            <person name="Jeske O."/>
            <person name="Meyerdierks A."/>
            <person name="Storesund J.E."/>
            <person name="Kallscheuer N."/>
            <person name="Luecker S."/>
            <person name="Lage O.M."/>
            <person name="Pohl T."/>
            <person name="Merkel B.J."/>
            <person name="Hornburger P."/>
            <person name="Mueller R.-W."/>
            <person name="Bruemmer F."/>
            <person name="Labrenz M."/>
            <person name="Spormann A.M."/>
            <person name="Op den Camp H."/>
            <person name="Overmann J."/>
            <person name="Amann R."/>
            <person name="Jetten M.S.M."/>
            <person name="Mascher T."/>
            <person name="Medema M.H."/>
            <person name="Devos D.P."/>
            <person name="Kaster A.-K."/>
            <person name="Ovreas L."/>
            <person name="Rohde M."/>
            <person name="Galperin M.Y."/>
            <person name="Jogler C."/>
        </authorList>
    </citation>
    <scope>NUCLEOTIDE SEQUENCE [LARGE SCALE GENOMIC DNA]</scope>
    <source>
        <strain evidence="5 6">KS4</strain>
    </source>
</reference>
<keyword evidence="1" id="KW-0805">Transcription regulation</keyword>
<dbReference type="InterPro" id="IPR036388">
    <property type="entry name" value="WH-like_DNA-bd_sf"/>
</dbReference>
<dbReference type="CDD" id="cd00090">
    <property type="entry name" value="HTH_ARSR"/>
    <property type="match status" value="1"/>
</dbReference>
<keyword evidence="2" id="KW-0238">DNA-binding</keyword>
<feature type="domain" description="HTH arsR-type" evidence="4">
    <location>
        <begin position="53"/>
        <end position="147"/>
    </location>
</feature>
<dbReference type="Gene3D" id="1.10.10.10">
    <property type="entry name" value="Winged helix-like DNA-binding domain superfamily/Winged helix DNA-binding domain"/>
    <property type="match status" value="1"/>
</dbReference>
<dbReference type="PANTHER" id="PTHR43132">
    <property type="entry name" value="ARSENICAL RESISTANCE OPERON REPRESSOR ARSR-RELATED"/>
    <property type="match status" value="1"/>
</dbReference>